<keyword evidence="2" id="KW-1185">Reference proteome</keyword>
<dbReference type="AlphaFoldDB" id="A0A2H3JEH5"/>
<reference evidence="1 2" key="1">
    <citation type="journal article" date="2012" name="Science">
        <title>The Paleozoic origin of enzymatic lignin decomposition reconstructed from 31 fungal genomes.</title>
        <authorList>
            <person name="Floudas D."/>
            <person name="Binder M."/>
            <person name="Riley R."/>
            <person name="Barry K."/>
            <person name="Blanchette R.A."/>
            <person name="Henrissat B."/>
            <person name="Martinez A.T."/>
            <person name="Otillar R."/>
            <person name="Spatafora J.W."/>
            <person name="Yadav J.S."/>
            <person name="Aerts A."/>
            <person name="Benoit I."/>
            <person name="Boyd A."/>
            <person name="Carlson A."/>
            <person name="Copeland A."/>
            <person name="Coutinho P.M."/>
            <person name="de Vries R.P."/>
            <person name="Ferreira P."/>
            <person name="Findley K."/>
            <person name="Foster B."/>
            <person name="Gaskell J."/>
            <person name="Glotzer D."/>
            <person name="Gorecki P."/>
            <person name="Heitman J."/>
            <person name="Hesse C."/>
            <person name="Hori C."/>
            <person name="Igarashi K."/>
            <person name="Jurgens J.A."/>
            <person name="Kallen N."/>
            <person name="Kersten P."/>
            <person name="Kohler A."/>
            <person name="Kuees U."/>
            <person name="Kumar T.K.A."/>
            <person name="Kuo A."/>
            <person name="LaButti K."/>
            <person name="Larrondo L.F."/>
            <person name="Lindquist E."/>
            <person name="Ling A."/>
            <person name="Lombard V."/>
            <person name="Lucas S."/>
            <person name="Lundell T."/>
            <person name="Martin R."/>
            <person name="McLaughlin D.J."/>
            <person name="Morgenstern I."/>
            <person name="Morin E."/>
            <person name="Murat C."/>
            <person name="Nagy L.G."/>
            <person name="Nolan M."/>
            <person name="Ohm R.A."/>
            <person name="Patyshakuliyeva A."/>
            <person name="Rokas A."/>
            <person name="Ruiz-Duenas F.J."/>
            <person name="Sabat G."/>
            <person name="Salamov A."/>
            <person name="Samejima M."/>
            <person name="Schmutz J."/>
            <person name="Slot J.C."/>
            <person name="St John F."/>
            <person name="Stenlid J."/>
            <person name="Sun H."/>
            <person name="Sun S."/>
            <person name="Syed K."/>
            <person name="Tsang A."/>
            <person name="Wiebenga A."/>
            <person name="Young D."/>
            <person name="Pisabarro A."/>
            <person name="Eastwood D.C."/>
            <person name="Martin F."/>
            <person name="Cullen D."/>
            <person name="Grigoriev I.V."/>
            <person name="Hibbett D.S."/>
        </authorList>
    </citation>
    <scope>NUCLEOTIDE SEQUENCE [LARGE SCALE GENOMIC DNA]</scope>
    <source>
        <strain evidence="1 2">MD-104</strain>
    </source>
</reference>
<sequence length="283" mass="32880">MHNWLCIRQWCFSRAFDPPAHSKVQMTAAQWRLALEGRYYRFPYDHAAPQSSIDEIARLPPLPNHEKEPGAQPEAMRGHKAKLLKQRSRMRTTDRIDVAVVLNVHGGFVPYDARAVCPSWGTRHVTREVVEGAQDLWAEVVWELSVVSFRLEFLHADRALAPTHYTVEDDILLREQLVTDIWLNNEEDAMLLRPNWEEQTPCDGLVHRDWQRRRHSVTGMVRVLASWPDSGHLYVPQENCTQSDFEHAEEIAIRFYATAYRRKFGRLPTFPLQCPASLYATKI</sequence>
<protein>
    <submittedName>
        <fullName evidence="1">Uncharacterized protein</fullName>
    </submittedName>
</protein>
<accession>A0A2H3JEH5</accession>
<evidence type="ECO:0000313" key="1">
    <source>
        <dbReference type="EMBL" id="PCH40630.1"/>
    </source>
</evidence>
<proteinExistence type="predicted"/>
<gene>
    <name evidence="1" type="ORF">WOLCODRAFT_159689</name>
</gene>
<evidence type="ECO:0000313" key="2">
    <source>
        <dbReference type="Proteomes" id="UP000218811"/>
    </source>
</evidence>
<dbReference type="STRING" id="742152.A0A2H3JEH5"/>
<dbReference type="OrthoDB" id="2803447at2759"/>
<organism evidence="1 2">
    <name type="scientific">Wolfiporia cocos (strain MD-104)</name>
    <name type="common">Brown rot fungus</name>
    <dbReference type="NCBI Taxonomy" id="742152"/>
    <lineage>
        <taxon>Eukaryota</taxon>
        <taxon>Fungi</taxon>
        <taxon>Dikarya</taxon>
        <taxon>Basidiomycota</taxon>
        <taxon>Agaricomycotina</taxon>
        <taxon>Agaricomycetes</taxon>
        <taxon>Polyporales</taxon>
        <taxon>Phaeolaceae</taxon>
        <taxon>Wolfiporia</taxon>
    </lineage>
</organism>
<dbReference type="Proteomes" id="UP000218811">
    <property type="component" value="Unassembled WGS sequence"/>
</dbReference>
<dbReference type="OMA" id="CIRQWCF"/>
<dbReference type="EMBL" id="KB468069">
    <property type="protein sequence ID" value="PCH40630.1"/>
    <property type="molecule type" value="Genomic_DNA"/>
</dbReference>
<name>A0A2H3JEH5_WOLCO</name>